<sequence>MSTSRFSRAPDVELLKAYSRTVGDTIDRIGPAVSLIEWIGGMEGKDTASRSLPAA</sequence>
<name>A0A1L3LW38_9HYPH</name>
<evidence type="ECO:0000313" key="2">
    <source>
        <dbReference type="Proteomes" id="UP000182306"/>
    </source>
</evidence>
<dbReference type="Proteomes" id="UP000182306">
    <property type="component" value="Plasmid C"/>
</dbReference>
<geneLocation type="plasmid" evidence="1 2">
    <name>C</name>
</geneLocation>
<dbReference type="AlphaFoldDB" id="A0A1L3LW38"/>
<dbReference type="EMBL" id="CP013110">
    <property type="protein sequence ID" value="APG94281.1"/>
    <property type="molecule type" value="Genomic_DNA"/>
</dbReference>
<keyword evidence="1" id="KW-0614">Plasmid</keyword>
<proteinExistence type="predicted"/>
<reference evidence="1 2" key="1">
    <citation type="submission" date="2015-10" db="EMBL/GenBank/DDBJ databases">
        <title>Genomic differences between typical nodule nitrogen-fixing rhizobial strains and those coming from bean seeds.</title>
        <authorList>
            <person name="Peralta H."/>
            <person name="Aguilar-Vera A."/>
            <person name="Diaz R."/>
            <person name="Mora Y."/>
            <person name="Martinez-Batallar G."/>
            <person name="Salazar E."/>
            <person name="Vargas-Lagunas C."/>
            <person name="Encarnacion S."/>
            <person name="Girard L."/>
            <person name="Mora J."/>
        </authorList>
    </citation>
    <scope>NUCLEOTIDE SEQUENCE [LARGE SCALE GENOMIC DNA]</scope>
    <source>
        <strain evidence="1 2">CFNEI 73</strain>
        <plasmid evidence="1 2">C</plasmid>
    </source>
</reference>
<organism evidence="1 2">
    <name type="scientific">Sinorhizobium americanum</name>
    <dbReference type="NCBI Taxonomy" id="194963"/>
    <lineage>
        <taxon>Bacteria</taxon>
        <taxon>Pseudomonadati</taxon>
        <taxon>Pseudomonadota</taxon>
        <taxon>Alphaproteobacteria</taxon>
        <taxon>Hyphomicrobiales</taxon>
        <taxon>Rhizobiaceae</taxon>
        <taxon>Sinorhizobium/Ensifer group</taxon>
        <taxon>Sinorhizobium</taxon>
    </lineage>
</organism>
<protein>
    <submittedName>
        <fullName evidence="1">Uncharacterized protein</fullName>
    </submittedName>
</protein>
<dbReference type="KEGG" id="same:SAMCFNEI73_pC0560"/>
<keyword evidence="2" id="KW-1185">Reference proteome</keyword>
<accession>A0A1L3LW38</accession>
<evidence type="ECO:0000313" key="1">
    <source>
        <dbReference type="EMBL" id="APG94281.1"/>
    </source>
</evidence>
<gene>
    <name evidence="1" type="ORF">SAMCFNEI73_pC0560</name>
</gene>